<protein>
    <submittedName>
        <fullName evidence="6">Aspartate aminotransferase family protein</fullName>
    </submittedName>
</protein>
<proteinExistence type="inferred from homology"/>
<dbReference type="GO" id="GO:0008483">
    <property type="term" value="F:transaminase activity"/>
    <property type="evidence" value="ECO:0007669"/>
    <property type="project" value="UniProtKB-KW"/>
</dbReference>
<dbReference type="PROSITE" id="PS00600">
    <property type="entry name" value="AA_TRANSFER_CLASS_3"/>
    <property type="match status" value="1"/>
</dbReference>
<evidence type="ECO:0000256" key="5">
    <source>
        <dbReference type="RuleBase" id="RU003560"/>
    </source>
</evidence>
<dbReference type="InterPro" id="IPR005814">
    <property type="entry name" value="Aminotrans_3"/>
</dbReference>
<comment type="similarity">
    <text evidence="5">Belongs to the class-III pyridoxal-phosphate-dependent aminotransferase family.</text>
</comment>
<dbReference type="InterPro" id="IPR015424">
    <property type="entry name" value="PyrdxlP-dep_Trfase"/>
</dbReference>
<evidence type="ECO:0000256" key="1">
    <source>
        <dbReference type="ARBA" id="ARBA00001933"/>
    </source>
</evidence>
<name>A0A938YA45_9ACTN</name>
<evidence type="ECO:0000313" key="7">
    <source>
        <dbReference type="Proteomes" id="UP000663792"/>
    </source>
</evidence>
<dbReference type="GO" id="GO:0042802">
    <property type="term" value="F:identical protein binding"/>
    <property type="evidence" value="ECO:0007669"/>
    <property type="project" value="TreeGrafter"/>
</dbReference>
<keyword evidence="7" id="KW-1185">Reference proteome</keyword>
<dbReference type="Pfam" id="PF00202">
    <property type="entry name" value="Aminotran_3"/>
    <property type="match status" value="1"/>
</dbReference>
<comment type="cofactor">
    <cofactor evidence="1">
        <name>pyridoxal 5'-phosphate</name>
        <dbReference type="ChEBI" id="CHEBI:597326"/>
    </cofactor>
</comment>
<comment type="caution">
    <text evidence="6">The sequence shown here is derived from an EMBL/GenBank/DDBJ whole genome shotgun (WGS) entry which is preliminary data.</text>
</comment>
<dbReference type="EMBL" id="JAERWK010000008">
    <property type="protein sequence ID" value="MBM9466787.1"/>
    <property type="molecule type" value="Genomic_DNA"/>
</dbReference>
<dbReference type="InterPro" id="IPR049704">
    <property type="entry name" value="Aminotrans_3_PPA_site"/>
</dbReference>
<accession>A0A938YA45</accession>
<evidence type="ECO:0000313" key="6">
    <source>
        <dbReference type="EMBL" id="MBM9466787.1"/>
    </source>
</evidence>
<dbReference type="RefSeq" id="WP_205259750.1">
    <property type="nucleotide sequence ID" value="NZ_JAERWK010000008.1"/>
</dbReference>
<keyword evidence="2 6" id="KW-0032">Aminotransferase</keyword>
<sequence length="436" mass="45341">MTVVGAEPLWPPTPAREVLAGPGSAPELRRRTVQQYRDHVNRGLATLASLTGAPLEHRSAGPFVWDVDGTEYLDCGGYGVFLLGHRHPRVVNAVAEQLYRHPLSVRGVLDPVLARAAATLAAVAPGELPFVTLTNSGAEATELGLKLARLHGHRRIIATIGGFHGKSLGALSVTGRDRFRRPVEPLLPDVSFVPYGDVAAVTAALAEPGPPAAVVVEPVQGEGGVVIPPPGWLARVRSACDEAGALLIVDEVQTGLGRLGAWWGCAAAGVVPDVLLTGKVLSGGVVPVGAVLTGERIFAPLHRDPLLHSSTYAGNPLAAAAATATVEVLHRDGLIDVAADLGARLLTRISALVAGRAPAAVPEVRGRGLLIGLVCRDPSVAADLLRRLLSRQVLVSYSLNSGTVVRLTPPAVLEPEHVDRLLGALADALTGLDDTL</sequence>
<dbReference type="PANTHER" id="PTHR11986:SF79">
    <property type="entry name" value="ACETYLORNITHINE AMINOTRANSFERASE, MITOCHONDRIAL"/>
    <property type="match status" value="1"/>
</dbReference>
<dbReference type="PIRSF" id="PIRSF000521">
    <property type="entry name" value="Transaminase_4ab_Lys_Orn"/>
    <property type="match status" value="1"/>
</dbReference>
<dbReference type="InterPro" id="IPR015421">
    <property type="entry name" value="PyrdxlP-dep_Trfase_major"/>
</dbReference>
<reference evidence="6" key="1">
    <citation type="submission" date="2021-01" db="EMBL/GenBank/DDBJ databases">
        <title>YIM 132084 draft genome.</title>
        <authorList>
            <person name="An D."/>
        </authorList>
    </citation>
    <scope>NUCLEOTIDE SEQUENCE</scope>
    <source>
        <strain evidence="6">YIM 132084</strain>
    </source>
</reference>
<gene>
    <name evidence="6" type="ORF">JL106_05765</name>
</gene>
<dbReference type="InterPro" id="IPR050103">
    <property type="entry name" value="Class-III_PLP-dep_AT"/>
</dbReference>
<dbReference type="AlphaFoldDB" id="A0A938YA45"/>
<keyword evidence="3" id="KW-0808">Transferase</keyword>
<keyword evidence="4 5" id="KW-0663">Pyridoxal phosphate</keyword>
<dbReference type="InterPro" id="IPR015422">
    <property type="entry name" value="PyrdxlP-dep_Trfase_small"/>
</dbReference>
<evidence type="ECO:0000256" key="3">
    <source>
        <dbReference type="ARBA" id="ARBA00022679"/>
    </source>
</evidence>
<dbReference type="SUPFAM" id="SSF53383">
    <property type="entry name" value="PLP-dependent transferases"/>
    <property type="match status" value="1"/>
</dbReference>
<dbReference type="CDD" id="cd00610">
    <property type="entry name" value="OAT_like"/>
    <property type="match status" value="1"/>
</dbReference>
<dbReference type="Gene3D" id="3.90.1150.10">
    <property type="entry name" value="Aspartate Aminotransferase, domain 1"/>
    <property type="match status" value="1"/>
</dbReference>
<organism evidence="6 7">
    <name type="scientific">Nakamurella leprariae</name>
    <dbReference type="NCBI Taxonomy" id="2803911"/>
    <lineage>
        <taxon>Bacteria</taxon>
        <taxon>Bacillati</taxon>
        <taxon>Actinomycetota</taxon>
        <taxon>Actinomycetes</taxon>
        <taxon>Nakamurellales</taxon>
        <taxon>Nakamurellaceae</taxon>
        <taxon>Nakamurella</taxon>
    </lineage>
</organism>
<dbReference type="GO" id="GO:0030170">
    <property type="term" value="F:pyridoxal phosphate binding"/>
    <property type="evidence" value="ECO:0007669"/>
    <property type="project" value="InterPro"/>
</dbReference>
<dbReference type="FunFam" id="3.40.640.10:FF:000004">
    <property type="entry name" value="Acetylornithine aminotransferase"/>
    <property type="match status" value="1"/>
</dbReference>
<dbReference type="Proteomes" id="UP000663792">
    <property type="component" value="Unassembled WGS sequence"/>
</dbReference>
<dbReference type="PANTHER" id="PTHR11986">
    <property type="entry name" value="AMINOTRANSFERASE CLASS III"/>
    <property type="match status" value="1"/>
</dbReference>
<evidence type="ECO:0000256" key="4">
    <source>
        <dbReference type="ARBA" id="ARBA00022898"/>
    </source>
</evidence>
<dbReference type="Gene3D" id="3.40.640.10">
    <property type="entry name" value="Type I PLP-dependent aspartate aminotransferase-like (Major domain)"/>
    <property type="match status" value="1"/>
</dbReference>
<evidence type="ECO:0000256" key="2">
    <source>
        <dbReference type="ARBA" id="ARBA00022576"/>
    </source>
</evidence>